<accession>A0A0E0KIP3</accession>
<keyword evidence="3" id="KW-1185">Reference proteome</keyword>
<feature type="compositionally biased region" description="Low complexity" evidence="1">
    <location>
        <begin position="100"/>
        <end position="111"/>
    </location>
</feature>
<sequence>MHQVNSELSCESETQLQSTRTHGFLLLQEAVAHLRRRPPRRARRARRDGGGRDGGGLLDCALHPGRVHHLQELPGEEARRLRLPVRAQRRRPLRPPPPRRLLLQVPRAQLN</sequence>
<evidence type="ECO:0000256" key="1">
    <source>
        <dbReference type="SAM" id="MobiDB-lite"/>
    </source>
</evidence>
<dbReference type="EnsemblPlants" id="OPUNC03G30370.1">
    <property type="protein sequence ID" value="OPUNC03G30370.1"/>
    <property type="gene ID" value="OPUNC03G30370"/>
</dbReference>
<dbReference type="Gramene" id="OPUNC03G30370.2">
    <property type="protein sequence ID" value="OPUNC03G30370.2"/>
    <property type="gene ID" value="OPUNC03G30370"/>
</dbReference>
<feature type="compositionally biased region" description="Basic residues" evidence="1">
    <location>
        <begin position="35"/>
        <end position="46"/>
    </location>
</feature>
<feature type="region of interest" description="Disordered" evidence="1">
    <location>
        <begin position="35"/>
        <end position="57"/>
    </location>
</feature>
<proteinExistence type="predicted"/>
<reference evidence="2" key="2">
    <citation type="submission" date="2018-05" db="EMBL/GenBank/DDBJ databases">
        <title>OpunRS2 (Oryza punctata Reference Sequence Version 2).</title>
        <authorList>
            <person name="Zhang J."/>
            <person name="Kudrna D."/>
            <person name="Lee S."/>
            <person name="Talag J."/>
            <person name="Welchert J."/>
            <person name="Wing R.A."/>
        </authorList>
    </citation>
    <scope>NUCLEOTIDE SEQUENCE [LARGE SCALE GENOMIC DNA]</scope>
</reference>
<dbReference type="EnsemblPlants" id="OPUNC03G30370.2">
    <property type="protein sequence ID" value="OPUNC03G30370.2"/>
    <property type="gene ID" value="OPUNC03G30370"/>
</dbReference>
<dbReference type="HOGENOM" id="CLU_2162533_0_0_1"/>
<evidence type="ECO:0000313" key="3">
    <source>
        <dbReference type="Proteomes" id="UP000026962"/>
    </source>
</evidence>
<dbReference type="Gramene" id="OPUNC03G30370.1">
    <property type="protein sequence ID" value="OPUNC03G30370.1"/>
    <property type="gene ID" value="OPUNC03G30370"/>
</dbReference>
<protein>
    <submittedName>
        <fullName evidence="2">Uncharacterized protein</fullName>
    </submittedName>
</protein>
<feature type="region of interest" description="Disordered" evidence="1">
    <location>
        <begin position="83"/>
        <end position="111"/>
    </location>
</feature>
<reference evidence="2" key="1">
    <citation type="submission" date="2015-04" db="UniProtKB">
        <authorList>
            <consortium name="EnsemblPlants"/>
        </authorList>
    </citation>
    <scope>IDENTIFICATION</scope>
</reference>
<dbReference type="AlphaFoldDB" id="A0A0E0KIP3"/>
<organism evidence="2">
    <name type="scientific">Oryza punctata</name>
    <name type="common">Red rice</name>
    <dbReference type="NCBI Taxonomy" id="4537"/>
    <lineage>
        <taxon>Eukaryota</taxon>
        <taxon>Viridiplantae</taxon>
        <taxon>Streptophyta</taxon>
        <taxon>Embryophyta</taxon>
        <taxon>Tracheophyta</taxon>
        <taxon>Spermatophyta</taxon>
        <taxon>Magnoliopsida</taxon>
        <taxon>Liliopsida</taxon>
        <taxon>Poales</taxon>
        <taxon>Poaceae</taxon>
        <taxon>BOP clade</taxon>
        <taxon>Oryzoideae</taxon>
        <taxon>Oryzeae</taxon>
        <taxon>Oryzinae</taxon>
        <taxon>Oryza</taxon>
    </lineage>
</organism>
<dbReference type="Proteomes" id="UP000026962">
    <property type="component" value="Chromosome 3"/>
</dbReference>
<feature type="compositionally biased region" description="Basic residues" evidence="1">
    <location>
        <begin position="83"/>
        <end position="93"/>
    </location>
</feature>
<evidence type="ECO:0000313" key="2">
    <source>
        <dbReference type="EnsemblPlants" id="OPUNC03G30370.2"/>
    </source>
</evidence>
<name>A0A0E0KIP3_ORYPU</name>